<organism evidence="6 7">
    <name type="scientific">Periconia macrospinosa</name>
    <dbReference type="NCBI Taxonomy" id="97972"/>
    <lineage>
        <taxon>Eukaryota</taxon>
        <taxon>Fungi</taxon>
        <taxon>Dikarya</taxon>
        <taxon>Ascomycota</taxon>
        <taxon>Pezizomycotina</taxon>
        <taxon>Dothideomycetes</taxon>
        <taxon>Pleosporomycetidae</taxon>
        <taxon>Pleosporales</taxon>
        <taxon>Massarineae</taxon>
        <taxon>Periconiaceae</taxon>
        <taxon>Periconia</taxon>
    </lineage>
</organism>
<feature type="compositionally biased region" description="Basic and acidic residues" evidence="3">
    <location>
        <begin position="531"/>
        <end position="543"/>
    </location>
</feature>
<proteinExistence type="predicted"/>
<feature type="compositionally biased region" description="Low complexity" evidence="3">
    <location>
        <begin position="365"/>
        <end position="375"/>
    </location>
</feature>
<evidence type="ECO:0000256" key="3">
    <source>
        <dbReference type="SAM" id="MobiDB-lite"/>
    </source>
</evidence>
<feature type="region of interest" description="Disordered" evidence="3">
    <location>
        <begin position="928"/>
        <end position="978"/>
    </location>
</feature>
<evidence type="ECO:0000256" key="1">
    <source>
        <dbReference type="ARBA" id="ARBA00022553"/>
    </source>
</evidence>
<dbReference type="InterPro" id="IPR036097">
    <property type="entry name" value="HisK_dim/P_sf"/>
</dbReference>
<evidence type="ECO:0000259" key="5">
    <source>
        <dbReference type="PROSITE" id="PS50110"/>
    </source>
</evidence>
<name>A0A2V1DCF0_9PLEO</name>
<dbReference type="Gene3D" id="1.10.287.130">
    <property type="match status" value="1"/>
</dbReference>
<feature type="compositionally biased region" description="Basic and acidic residues" evidence="3">
    <location>
        <begin position="938"/>
        <end position="947"/>
    </location>
</feature>
<feature type="region of interest" description="Disordered" evidence="3">
    <location>
        <begin position="365"/>
        <end position="385"/>
    </location>
</feature>
<dbReference type="InterPro" id="IPR036890">
    <property type="entry name" value="HATPase_C_sf"/>
</dbReference>
<dbReference type="SUPFAM" id="SSF52172">
    <property type="entry name" value="CheY-like"/>
    <property type="match status" value="1"/>
</dbReference>
<gene>
    <name evidence="6" type="ORF">DM02DRAFT_600223</name>
</gene>
<dbReference type="Gene3D" id="3.40.50.2300">
    <property type="match status" value="1"/>
</dbReference>
<dbReference type="OrthoDB" id="303614at2759"/>
<feature type="region of interest" description="Disordered" evidence="3">
    <location>
        <begin position="531"/>
        <end position="551"/>
    </location>
</feature>
<dbReference type="InterPro" id="IPR003594">
    <property type="entry name" value="HATPase_dom"/>
</dbReference>
<dbReference type="PANTHER" id="PTHR43719">
    <property type="entry name" value="TWO-COMPONENT HISTIDINE KINASE"/>
    <property type="match status" value="1"/>
</dbReference>
<evidence type="ECO:0000259" key="4">
    <source>
        <dbReference type="PROSITE" id="PS50109"/>
    </source>
</evidence>
<dbReference type="InterPro" id="IPR005467">
    <property type="entry name" value="His_kinase_dom"/>
</dbReference>
<feature type="modified residue" description="4-aspartylphosphate" evidence="2">
    <location>
        <position position="1035"/>
    </location>
</feature>
<evidence type="ECO:0000313" key="6">
    <source>
        <dbReference type="EMBL" id="PVH95826.1"/>
    </source>
</evidence>
<evidence type="ECO:0000313" key="7">
    <source>
        <dbReference type="Proteomes" id="UP000244855"/>
    </source>
</evidence>
<dbReference type="Pfam" id="PF00512">
    <property type="entry name" value="HisKA"/>
    <property type="match status" value="1"/>
</dbReference>
<dbReference type="CDD" id="cd00082">
    <property type="entry name" value="HisKA"/>
    <property type="match status" value="1"/>
</dbReference>
<feature type="domain" description="Histidine kinase" evidence="4">
    <location>
        <begin position="470"/>
        <end position="736"/>
    </location>
</feature>
<dbReference type="InterPro" id="IPR004358">
    <property type="entry name" value="Sig_transdc_His_kin-like_C"/>
</dbReference>
<dbReference type="Proteomes" id="UP000244855">
    <property type="component" value="Unassembled WGS sequence"/>
</dbReference>
<dbReference type="Pfam" id="PF02518">
    <property type="entry name" value="HATPase_c"/>
    <property type="match status" value="1"/>
</dbReference>
<dbReference type="Gene3D" id="3.30.565.10">
    <property type="entry name" value="Histidine kinase-like ATPase, C-terminal domain"/>
    <property type="match status" value="1"/>
</dbReference>
<dbReference type="SMART" id="SM00387">
    <property type="entry name" value="HATPase_c"/>
    <property type="match status" value="1"/>
</dbReference>
<reference evidence="6 7" key="1">
    <citation type="journal article" date="2018" name="Sci. Rep.">
        <title>Comparative genomics provides insights into the lifestyle and reveals functional heterogeneity of dark septate endophytic fungi.</title>
        <authorList>
            <person name="Knapp D.G."/>
            <person name="Nemeth J.B."/>
            <person name="Barry K."/>
            <person name="Hainaut M."/>
            <person name="Henrissat B."/>
            <person name="Johnson J."/>
            <person name="Kuo A."/>
            <person name="Lim J.H.P."/>
            <person name="Lipzen A."/>
            <person name="Nolan M."/>
            <person name="Ohm R.A."/>
            <person name="Tamas L."/>
            <person name="Grigoriev I.V."/>
            <person name="Spatafora J.W."/>
            <person name="Nagy L.G."/>
            <person name="Kovacs G.M."/>
        </authorList>
    </citation>
    <scope>NUCLEOTIDE SEQUENCE [LARGE SCALE GENOMIC DNA]</scope>
    <source>
        <strain evidence="6 7">DSE2036</strain>
    </source>
</reference>
<dbReference type="InterPro" id="IPR003661">
    <property type="entry name" value="HisK_dim/P_dom"/>
</dbReference>
<dbReference type="CDD" id="cd17546">
    <property type="entry name" value="REC_hyHK_CKI1_RcsC-like"/>
    <property type="match status" value="1"/>
</dbReference>
<dbReference type="PROSITE" id="PS50109">
    <property type="entry name" value="HIS_KIN"/>
    <property type="match status" value="1"/>
</dbReference>
<dbReference type="STRING" id="97972.A0A2V1DCF0"/>
<dbReference type="GO" id="GO:0000155">
    <property type="term" value="F:phosphorelay sensor kinase activity"/>
    <property type="evidence" value="ECO:0007669"/>
    <property type="project" value="InterPro"/>
</dbReference>
<dbReference type="SUPFAM" id="SSF47384">
    <property type="entry name" value="Homodimeric domain of signal transducing histidine kinase"/>
    <property type="match status" value="1"/>
</dbReference>
<dbReference type="PRINTS" id="PR00344">
    <property type="entry name" value="BCTRLSENSOR"/>
</dbReference>
<dbReference type="EMBL" id="KZ805483">
    <property type="protein sequence ID" value="PVH95826.1"/>
    <property type="molecule type" value="Genomic_DNA"/>
</dbReference>
<dbReference type="PROSITE" id="PS50110">
    <property type="entry name" value="RESPONSE_REGULATORY"/>
    <property type="match status" value="1"/>
</dbReference>
<dbReference type="InterPro" id="IPR001789">
    <property type="entry name" value="Sig_transdc_resp-reg_receiver"/>
</dbReference>
<dbReference type="Pfam" id="PF00072">
    <property type="entry name" value="Response_reg"/>
    <property type="match status" value="1"/>
</dbReference>
<dbReference type="AlphaFoldDB" id="A0A2V1DCF0"/>
<dbReference type="SMART" id="SM00388">
    <property type="entry name" value="HisKA"/>
    <property type="match status" value="1"/>
</dbReference>
<dbReference type="InterPro" id="IPR050956">
    <property type="entry name" value="2C_system_His_kinase"/>
</dbReference>
<feature type="domain" description="Response regulatory" evidence="5">
    <location>
        <begin position="978"/>
        <end position="1113"/>
    </location>
</feature>
<dbReference type="InterPro" id="IPR029016">
    <property type="entry name" value="GAF-like_dom_sf"/>
</dbReference>
<dbReference type="SMART" id="SM00448">
    <property type="entry name" value="REC"/>
    <property type="match status" value="1"/>
</dbReference>
<sequence length="1122" mass="123522">MTLMNDVSGKSFQEATTDERRARELYKYFCPPANNGESPDPILTAHAQLVAWRLNAERSMITLIDDTIQYFVAESTKTLHLDNAHEHDHPDDAIWAGCVRVSKAGRLCEHTVAATPPESGGPACFEVLDLSKDTRFNALEFVAGPPHFKNYAGVPLRTRKGINIGSIFVIGSKVRPALTTTEWHFLAGVADNVMQHLEMVKDRKDCARALKMSACMSAYVDPLHGAVRPEPQLGIDDSYFSLPLAKDGSGFSYKDGNIERLTTFRRAASFLLKGLDYDESGGGVMFLDTLPSSFYPDHAQGRKSPGSTTAEILAHATQPARIASKNEPPVARINIPSPKDLSRLVKHQPNGKLYTFDSQDHALASSSEEFSTSPSRPKTPKTWTRSARKNEINKLRHCFPMTRQIVFLPIWDSSTSRWVVCLAYHGSRFRNFSHKSEFVQCATFGNTIVAELTKMASQQASQQKSDFMASISHELRSPLHGILASCEFLEDTQITPFQQALIGTADSCARTLLDTINQVLDYSNINNFEKTKDHARKDRRERSMNSQSKALQSRLSMHRTVDVAALIEEVIDGLVAGHVFGGRVKRTSFSTIHPSATESPGGAMGSVEVILDIVNNDWTFCTEPGALRRILMNLVENAIKFTQDGFVHVKVESGTQDLTGTPFINLTIADSGQGIAPGYLKDKVFSPFFQESSLTTGTGLGLSLVKSIIHTMGGKINVDSTMGIGTKVTVKLPMVRGSWTAQEKKENTDPILFDNAAERKRSVAINAVRIKALGKMAALHWYEPIGASPNQIKATRLLQASLAMYLSRWFGLSWSPWQQGLTYDIVITTCDGLNTLKESAPHLFTDGCQDTVVAIATAASQLPLKASHLSGRNFIVLSSPFGPSKMAHVLELCLDKSRSGTGHNSKDQNDETESNILIDGEQALRDAPTDYINNGLTNKDKERREQVVPENQNEEESLGSQSTRDSATAEEPGVSPPRLLLVDDNAINLRLLQVYTKKLGFTHVHCAENGQVAVHTYERLLDATPSAPPNVILMDLSMPVLDGFEATRRIRQSEARHNERTEHVGPALRSFIIALTGLASLKAQRDAFEAGVDRYLMKPVNFAKLSTLIEKWQSNSVDGADG</sequence>
<dbReference type="SUPFAM" id="SSF55781">
    <property type="entry name" value="GAF domain-like"/>
    <property type="match status" value="1"/>
</dbReference>
<dbReference type="InterPro" id="IPR011006">
    <property type="entry name" value="CheY-like_superfamily"/>
</dbReference>
<dbReference type="Gene3D" id="3.30.450.40">
    <property type="match status" value="1"/>
</dbReference>
<accession>A0A2V1DCF0</accession>
<keyword evidence="1 2" id="KW-0597">Phosphoprotein</keyword>
<dbReference type="SUPFAM" id="SSF55874">
    <property type="entry name" value="ATPase domain of HSP90 chaperone/DNA topoisomerase II/histidine kinase"/>
    <property type="match status" value="1"/>
</dbReference>
<protein>
    <submittedName>
        <fullName evidence="6">Uncharacterized protein</fullName>
    </submittedName>
</protein>
<evidence type="ECO:0000256" key="2">
    <source>
        <dbReference type="PROSITE-ProRule" id="PRU00169"/>
    </source>
</evidence>
<keyword evidence="7" id="KW-1185">Reference proteome</keyword>
<dbReference type="PANTHER" id="PTHR43719:SF28">
    <property type="entry name" value="PEROXIDE STRESS-ACTIVATED HISTIDINE KINASE MAK1-RELATED"/>
    <property type="match status" value="1"/>
</dbReference>